<proteinExistence type="predicted"/>
<dbReference type="AlphaFoldDB" id="A0AAI8YUA1"/>
<protein>
    <submittedName>
        <fullName evidence="2">Uncharacterized protein</fullName>
    </submittedName>
</protein>
<evidence type="ECO:0000256" key="1">
    <source>
        <dbReference type="SAM" id="MobiDB-lite"/>
    </source>
</evidence>
<accession>A0AAI8YUA1</accession>
<dbReference type="PANTHER" id="PTHR37540">
    <property type="entry name" value="TRANSCRIPTION FACTOR (ACR-2), PUTATIVE-RELATED-RELATED"/>
    <property type="match status" value="1"/>
</dbReference>
<gene>
    <name evidence="2" type="ORF">LECACI_7A002100</name>
</gene>
<dbReference type="PANTHER" id="PTHR37540:SF10">
    <property type="entry name" value="SIGMA-70 REGION 2 FAMILY PROTEIN"/>
    <property type="match status" value="1"/>
</dbReference>
<keyword evidence="3" id="KW-1185">Reference proteome</keyword>
<dbReference type="Proteomes" id="UP001296104">
    <property type="component" value="Unassembled WGS sequence"/>
</dbReference>
<dbReference type="EMBL" id="CAVMBE010000009">
    <property type="protein sequence ID" value="CAK3878385.1"/>
    <property type="molecule type" value="Genomic_DNA"/>
</dbReference>
<evidence type="ECO:0000313" key="2">
    <source>
        <dbReference type="EMBL" id="CAK3878385.1"/>
    </source>
</evidence>
<evidence type="ECO:0000313" key="3">
    <source>
        <dbReference type="Proteomes" id="UP001296104"/>
    </source>
</evidence>
<feature type="region of interest" description="Disordered" evidence="1">
    <location>
        <begin position="68"/>
        <end position="90"/>
    </location>
</feature>
<organism evidence="2 3">
    <name type="scientific">Lecanosticta acicola</name>
    <dbReference type="NCBI Taxonomy" id="111012"/>
    <lineage>
        <taxon>Eukaryota</taxon>
        <taxon>Fungi</taxon>
        <taxon>Dikarya</taxon>
        <taxon>Ascomycota</taxon>
        <taxon>Pezizomycotina</taxon>
        <taxon>Dothideomycetes</taxon>
        <taxon>Dothideomycetidae</taxon>
        <taxon>Mycosphaerellales</taxon>
        <taxon>Mycosphaerellaceae</taxon>
        <taxon>Lecanosticta</taxon>
    </lineage>
</organism>
<comment type="caution">
    <text evidence="2">The sequence shown here is derived from an EMBL/GenBank/DDBJ whole genome shotgun (WGS) entry which is preliminary data.</text>
</comment>
<name>A0AAI8YUA1_9PEZI</name>
<feature type="region of interest" description="Disordered" evidence="1">
    <location>
        <begin position="1"/>
        <end position="27"/>
    </location>
</feature>
<sequence length="425" mass="47645">MGGASKQGGKRIDFIVNTGNPSDAANKKRVRSVAALKSWPERRRKIFEQLESTSTGGRGAFLVEEPKKKVSKTTTTTTTTVERVAGPPRPGEEIVTAVTDSHHHQSWSAPTSNGYHLYHDALSRVPATAKAVEQVHAVHRDTPCSCPQCRHKRKLANRLLKSDLNADRAVPERKKRGVGASEKAMVFSGNMAMITPPSSPDWAVSAGRTDPFNCYPVPYQPLFDQVLHHMMKVYAPRGWSALRITDEQGAHWEWYMTQCSLAEPALFYVRLLFGSGDMVKLGGLRNEIQYWLRAQAIQSINDAIKDPKRCCSDALILAIGRIALHEHMHGDQYSSVHVHRPAQRRMVDMRGGMRNLQIPELIKRLMRWSDRIMAVGSGTEQLLDDEGDRSYSLKETVNAIERWAPHAMPQVRSKVKISDLLNDDD</sequence>
<reference evidence="2" key="1">
    <citation type="submission" date="2023-11" db="EMBL/GenBank/DDBJ databases">
        <authorList>
            <person name="Alioto T."/>
            <person name="Alioto T."/>
            <person name="Gomez Garrido J."/>
        </authorList>
    </citation>
    <scope>NUCLEOTIDE SEQUENCE</scope>
</reference>